<dbReference type="EMBL" id="CAMGYJ010000005">
    <property type="protein sequence ID" value="CAI0412727.1"/>
    <property type="molecule type" value="Genomic_DNA"/>
</dbReference>
<accession>A0AAV0JTC0</accession>
<gene>
    <name evidence="1" type="ORF">LITE_LOCUS15661</name>
</gene>
<proteinExistence type="predicted"/>
<keyword evidence="2" id="KW-1185">Reference proteome</keyword>
<protein>
    <submittedName>
        <fullName evidence="1">Uncharacterized protein</fullName>
    </submittedName>
</protein>
<dbReference type="Proteomes" id="UP001154282">
    <property type="component" value="Unassembled WGS sequence"/>
</dbReference>
<evidence type="ECO:0000313" key="2">
    <source>
        <dbReference type="Proteomes" id="UP001154282"/>
    </source>
</evidence>
<sequence length="40" mass="4487">MDRGAVREEMVEIGRQIPCQRGGMVSVIVRRSATLGAYFF</sequence>
<evidence type="ECO:0000313" key="1">
    <source>
        <dbReference type="EMBL" id="CAI0412727.1"/>
    </source>
</evidence>
<name>A0AAV0JTC0_9ROSI</name>
<dbReference type="AlphaFoldDB" id="A0AAV0JTC0"/>
<organism evidence="1 2">
    <name type="scientific">Linum tenue</name>
    <dbReference type="NCBI Taxonomy" id="586396"/>
    <lineage>
        <taxon>Eukaryota</taxon>
        <taxon>Viridiplantae</taxon>
        <taxon>Streptophyta</taxon>
        <taxon>Embryophyta</taxon>
        <taxon>Tracheophyta</taxon>
        <taxon>Spermatophyta</taxon>
        <taxon>Magnoliopsida</taxon>
        <taxon>eudicotyledons</taxon>
        <taxon>Gunneridae</taxon>
        <taxon>Pentapetalae</taxon>
        <taxon>rosids</taxon>
        <taxon>fabids</taxon>
        <taxon>Malpighiales</taxon>
        <taxon>Linaceae</taxon>
        <taxon>Linum</taxon>
    </lineage>
</organism>
<comment type="caution">
    <text evidence="1">The sequence shown here is derived from an EMBL/GenBank/DDBJ whole genome shotgun (WGS) entry which is preliminary data.</text>
</comment>
<reference evidence="1" key="1">
    <citation type="submission" date="2022-08" db="EMBL/GenBank/DDBJ databases">
        <authorList>
            <person name="Gutierrez-Valencia J."/>
        </authorList>
    </citation>
    <scope>NUCLEOTIDE SEQUENCE</scope>
</reference>